<dbReference type="SUPFAM" id="SSF52821">
    <property type="entry name" value="Rhodanese/Cell cycle control phosphatase"/>
    <property type="match status" value="1"/>
</dbReference>
<dbReference type="Pfam" id="PF00581">
    <property type="entry name" value="Rhodanese"/>
    <property type="match status" value="1"/>
</dbReference>
<keyword evidence="3" id="KW-1185">Reference proteome</keyword>
<dbReference type="PROSITE" id="PS50206">
    <property type="entry name" value="RHODANESE_3"/>
    <property type="match status" value="1"/>
</dbReference>
<evidence type="ECO:0000313" key="2">
    <source>
        <dbReference type="EMBL" id="RKP38039.1"/>
    </source>
</evidence>
<evidence type="ECO:0000313" key="3">
    <source>
        <dbReference type="Proteomes" id="UP000268162"/>
    </source>
</evidence>
<dbReference type="InterPro" id="IPR001763">
    <property type="entry name" value="Rhodanese-like_dom"/>
</dbReference>
<gene>
    <name evidence="2" type="ORF">BJ085DRAFT_5944</name>
</gene>
<dbReference type="Proteomes" id="UP000268162">
    <property type="component" value="Unassembled WGS sequence"/>
</dbReference>
<accession>A0A4V1J571</accession>
<dbReference type="PANTHER" id="PTHR44086">
    <property type="entry name" value="THIOSULFATE SULFURTRANSFERASE RDL2, MITOCHONDRIAL-RELATED"/>
    <property type="match status" value="1"/>
</dbReference>
<reference evidence="3" key="1">
    <citation type="journal article" date="2018" name="Nat. Microbiol.">
        <title>Leveraging single-cell genomics to expand the fungal tree of life.</title>
        <authorList>
            <person name="Ahrendt S.R."/>
            <person name="Quandt C.A."/>
            <person name="Ciobanu D."/>
            <person name="Clum A."/>
            <person name="Salamov A."/>
            <person name="Andreopoulos B."/>
            <person name="Cheng J.F."/>
            <person name="Woyke T."/>
            <person name="Pelin A."/>
            <person name="Henrissat B."/>
            <person name="Reynolds N.K."/>
            <person name="Benny G.L."/>
            <person name="Smith M.E."/>
            <person name="James T.Y."/>
            <person name="Grigoriev I.V."/>
        </authorList>
    </citation>
    <scope>NUCLEOTIDE SEQUENCE [LARGE SCALE GENOMIC DNA]</scope>
    <source>
        <strain evidence="3">RSA 468</strain>
    </source>
</reference>
<feature type="non-terminal residue" evidence="2">
    <location>
        <position position="1"/>
    </location>
</feature>
<name>A0A4V1J571_9FUNG</name>
<dbReference type="SMART" id="SM00450">
    <property type="entry name" value="RHOD"/>
    <property type="match status" value="1"/>
</dbReference>
<sequence>TLVIDVREPAEISATGLIPTSQAIPLGHVEQALQLSPQQFQATYGFSKPQPEDHLVFYCRSGVRAGTAMDIAQRLGFKSARNYKGSWLEYSGR</sequence>
<dbReference type="PANTHER" id="PTHR44086:SF10">
    <property type="entry name" value="THIOSULFATE SULFURTRANSFERASE_RHODANESE-LIKE DOMAIN-CONTAINING PROTEIN 3"/>
    <property type="match status" value="1"/>
</dbReference>
<protein>
    <submittedName>
        <fullName evidence="2">Rhodanese-like domain-containing protein</fullName>
    </submittedName>
</protein>
<feature type="domain" description="Rhodanese" evidence="1">
    <location>
        <begin position="1"/>
        <end position="92"/>
    </location>
</feature>
<proteinExistence type="predicted"/>
<dbReference type="STRING" id="215637.A0A4V1J571"/>
<dbReference type="AlphaFoldDB" id="A0A4V1J571"/>
<organism evidence="2 3">
    <name type="scientific">Dimargaris cristalligena</name>
    <dbReference type="NCBI Taxonomy" id="215637"/>
    <lineage>
        <taxon>Eukaryota</taxon>
        <taxon>Fungi</taxon>
        <taxon>Fungi incertae sedis</taxon>
        <taxon>Zoopagomycota</taxon>
        <taxon>Kickxellomycotina</taxon>
        <taxon>Dimargaritomycetes</taxon>
        <taxon>Dimargaritales</taxon>
        <taxon>Dimargaritaceae</taxon>
        <taxon>Dimargaris</taxon>
    </lineage>
</organism>
<dbReference type="Gene3D" id="3.40.250.10">
    <property type="entry name" value="Rhodanese-like domain"/>
    <property type="match status" value="1"/>
</dbReference>
<dbReference type="EMBL" id="ML002412">
    <property type="protein sequence ID" value="RKP38039.1"/>
    <property type="molecule type" value="Genomic_DNA"/>
</dbReference>
<dbReference type="InterPro" id="IPR036873">
    <property type="entry name" value="Rhodanese-like_dom_sf"/>
</dbReference>
<feature type="non-terminal residue" evidence="2">
    <location>
        <position position="93"/>
    </location>
</feature>
<dbReference type="GO" id="GO:0004792">
    <property type="term" value="F:thiosulfate-cyanide sulfurtransferase activity"/>
    <property type="evidence" value="ECO:0007669"/>
    <property type="project" value="TreeGrafter"/>
</dbReference>
<evidence type="ECO:0000259" key="1">
    <source>
        <dbReference type="PROSITE" id="PS50206"/>
    </source>
</evidence>
<dbReference type="GO" id="GO:0005739">
    <property type="term" value="C:mitochondrion"/>
    <property type="evidence" value="ECO:0007669"/>
    <property type="project" value="TreeGrafter"/>
</dbReference>